<comment type="similarity">
    <text evidence="2 5">Belongs to the GMC oxidoreductase family.</text>
</comment>
<dbReference type="OrthoDB" id="9785276at2"/>
<sequence length="526" mass="54921">MTYDVIVVGAGAAGCVLASRLSADPSVEVLLVEDGGRGRDPLLSVPRAFYATLRSTRHTRTYPTLASSGVPAEGWVRGRGLGGSTSVNGLMWVRGARPDFEALEQAGGPGWGPDAFLRAYQAIEDHQLGASATRGAGGPVHVSVPSVPDAVTDAVLAGGLSVGLCEVDDFNDSDDERIGRAPATIRRGRRVSAASAFLAPARARPNLTIATHARAVRVVVERGRAVGVEMMRGQHVEVVQARREVVLSAGTIETPLLLERSGIGPAPVLAAAGVPLVLDRPRVGEGVVEQRTVSMQVRFADRRGLTERLNTRRGLAREALAYLATRRGPIASSGYDVVSAFRSDPLSTRPDAQGVWVPVALDETSDRMRLAPYSGLLFTGWAIRPTTPSSIHLAPGGTGHEITARYLQDAAERATTGGILAHARAVIEASGLAPAVQAEVFPGAGVSTPDEVVAHARAHGSGIYHAVGSCAMGPHDDAVVDADLRVRGVDGLRVVDASVLPHQVSGNSAAPVMALAWIAADRIAKP</sequence>
<dbReference type="Pfam" id="PF00732">
    <property type="entry name" value="GMC_oxred_N"/>
    <property type="match status" value="1"/>
</dbReference>
<name>A0A371PDT2_9ACTN</name>
<organism evidence="8 9">
    <name type="scientific">Aeromicrobium endophyticum</name>
    <dbReference type="NCBI Taxonomy" id="2292704"/>
    <lineage>
        <taxon>Bacteria</taxon>
        <taxon>Bacillati</taxon>
        <taxon>Actinomycetota</taxon>
        <taxon>Actinomycetes</taxon>
        <taxon>Propionibacteriales</taxon>
        <taxon>Nocardioidaceae</taxon>
        <taxon>Aeromicrobium</taxon>
    </lineage>
</organism>
<evidence type="ECO:0000256" key="2">
    <source>
        <dbReference type="ARBA" id="ARBA00010790"/>
    </source>
</evidence>
<comment type="cofactor">
    <cofactor evidence="1">
        <name>FAD</name>
        <dbReference type="ChEBI" id="CHEBI:57692"/>
    </cofactor>
</comment>
<evidence type="ECO:0000256" key="3">
    <source>
        <dbReference type="ARBA" id="ARBA00022630"/>
    </source>
</evidence>
<dbReference type="PIRSF" id="PIRSF000137">
    <property type="entry name" value="Alcohol_oxidase"/>
    <property type="match status" value="1"/>
</dbReference>
<evidence type="ECO:0000259" key="7">
    <source>
        <dbReference type="PROSITE" id="PS00624"/>
    </source>
</evidence>
<dbReference type="AlphaFoldDB" id="A0A371PDT2"/>
<feature type="domain" description="Glucose-methanol-choline oxidoreductase N-terminal" evidence="7">
    <location>
        <begin position="250"/>
        <end position="264"/>
    </location>
</feature>
<dbReference type="PANTHER" id="PTHR11552">
    <property type="entry name" value="GLUCOSE-METHANOL-CHOLINE GMC OXIDOREDUCTASE"/>
    <property type="match status" value="1"/>
</dbReference>
<keyword evidence="3 5" id="KW-0285">Flavoprotein</keyword>
<dbReference type="Gene3D" id="3.30.560.10">
    <property type="entry name" value="Glucose Oxidase, domain 3"/>
    <property type="match status" value="1"/>
</dbReference>
<evidence type="ECO:0000256" key="1">
    <source>
        <dbReference type="ARBA" id="ARBA00001974"/>
    </source>
</evidence>
<dbReference type="InterPro" id="IPR036188">
    <property type="entry name" value="FAD/NAD-bd_sf"/>
</dbReference>
<dbReference type="Proteomes" id="UP000265581">
    <property type="component" value="Unassembled WGS sequence"/>
</dbReference>
<dbReference type="SUPFAM" id="SSF51905">
    <property type="entry name" value="FAD/NAD(P)-binding domain"/>
    <property type="match status" value="1"/>
</dbReference>
<evidence type="ECO:0000313" key="9">
    <source>
        <dbReference type="Proteomes" id="UP000265581"/>
    </source>
</evidence>
<comment type="caution">
    <text evidence="8">The sequence shown here is derived from an EMBL/GenBank/DDBJ whole genome shotgun (WGS) entry which is preliminary data.</text>
</comment>
<dbReference type="Gene3D" id="3.50.50.60">
    <property type="entry name" value="FAD/NAD(P)-binding domain"/>
    <property type="match status" value="1"/>
</dbReference>
<accession>A0A371PDT2</accession>
<dbReference type="PROSITE" id="PS00624">
    <property type="entry name" value="GMC_OXRED_2"/>
    <property type="match status" value="1"/>
</dbReference>
<feature type="domain" description="Glucose-methanol-choline oxidoreductase N-terminal" evidence="6">
    <location>
        <begin position="78"/>
        <end position="101"/>
    </location>
</feature>
<dbReference type="RefSeq" id="WP_119704168.1">
    <property type="nucleotide sequence ID" value="NZ_JBHSOI010000001.1"/>
</dbReference>
<keyword evidence="4 5" id="KW-0274">FAD</keyword>
<dbReference type="Pfam" id="PF05199">
    <property type="entry name" value="GMC_oxred_C"/>
    <property type="match status" value="1"/>
</dbReference>
<evidence type="ECO:0000259" key="6">
    <source>
        <dbReference type="PROSITE" id="PS00623"/>
    </source>
</evidence>
<proteinExistence type="inferred from homology"/>
<dbReference type="GO" id="GO:0050660">
    <property type="term" value="F:flavin adenine dinucleotide binding"/>
    <property type="evidence" value="ECO:0007669"/>
    <property type="project" value="InterPro"/>
</dbReference>
<dbReference type="InterPro" id="IPR000172">
    <property type="entry name" value="GMC_OxRdtase_N"/>
</dbReference>
<dbReference type="EMBL" id="QUBR01000001">
    <property type="protein sequence ID" value="REK74059.1"/>
    <property type="molecule type" value="Genomic_DNA"/>
</dbReference>
<dbReference type="PROSITE" id="PS00623">
    <property type="entry name" value="GMC_OXRED_1"/>
    <property type="match status" value="1"/>
</dbReference>
<dbReference type="InterPro" id="IPR007867">
    <property type="entry name" value="GMC_OxRtase_C"/>
</dbReference>
<dbReference type="InterPro" id="IPR012132">
    <property type="entry name" value="GMC_OxRdtase"/>
</dbReference>
<gene>
    <name evidence="8" type="ORF">DX116_06810</name>
</gene>
<dbReference type="PANTHER" id="PTHR11552:SF147">
    <property type="entry name" value="CHOLINE DEHYDROGENASE, MITOCHONDRIAL"/>
    <property type="match status" value="1"/>
</dbReference>
<reference evidence="8 9" key="1">
    <citation type="submission" date="2018-08" db="EMBL/GenBank/DDBJ databases">
        <title>Aeromicrobium sp. M2KJ-4, whole genome shotgun sequence.</title>
        <authorList>
            <person name="Tuo L."/>
        </authorList>
    </citation>
    <scope>NUCLEOTIDE SEQUENCE [LARGE SCALE GENOMIC DNA]</scope>
    <source>
        <strain evidence="8 9">M2KJ-4</strain>
    </source>
</reference>
<evidence type="ECO:0000256" key="5">
    <source>
        <dbReference type="RuleBase" id="RU003968"/>
    </source>
</evidence>
<evidence type="ECO:0000256" key="4">
    <source>
        <dbReference type="ARBA" id="ARBA00022827"/>
    </source>
</evidence>
<dbReference type="SUPFAM" id="SSF54373">
    <property type="entry name" value="FAD-linked reductases, C-terminal domain"/>
    <property type="match status" value="1"/>
</dbReference>
<keyword evidence="9" id="KW-1185">Reference proteome</keyword>
<dbReference type="GO" id="GO:0016614">
    <property type="term" value="F:oxidoreductase activity, acting on CH-OH group of donors"/>
    <property type="evidence" value="ECO:0007669"/>
    <property type="project" value="InterPro"/>
</dbReference>
<protein>
    <submittedName>
        <fullName evidence="8">GMC oxidoreductase</fullName>
    </submittedName>
</protein>
<evidence type="ECO:0000313" key="8">
    <source>
        <dbReference type="EMBL" id="REK74059.1"/>
    </source>
</evidence>